<dbReference type="InterPro" id="IPR002831">
    <property type="entry name" value="Tscrpt_reg_TrmB_N"/>
</dbReference>
<dbReference type="InterPro" id="IPR036388">
    <property type="entry name" value="WH-like_DNA-bd_sf"/>
</dbReference>
<organism evidence="2 3">
    <name type="scientific">Candidatus Iainarchaeum sp</name>
    <dbReference type="NCBI Taxonomy" id="3101447"/>
    <lineage>
        <taxon>Archaea</taxon>
        <taxon>Candidatus Iainarchaeota</taxon>
        <taxon>Candidatus Iainarchaeia</taxon>
        <taxon>Candidatus Iainarchaeales</taxon>
        <taxon>Candidatus Iainarchaeaceae</taxon>
        <taxon>Candidatus Iainarchaeum</taxon>
    </lineage>
</organism>
<dbReference type="AlphaFoldDB" id="A0A939C6N9"/>
<feature type="domain" description="Transcription regulator TrmB N-terminal" evidence="1">
    <location>
        <begin position="7"/>
        <end position="58"/>
    </location>
</feature>
<dbReference type="Proteomes" id="UP000809243">
    <property type="component" value="Unassembled WGS sequence"/>
</dbReference>
<evidence type="ECO:0000259" key="1">
    <source>
        <dbReference type="Pfam" id="PF01978"/>
    </source>
</evidence>
<dbReference type="Pfam" id="PF01978">
    <property type="entry name" value="TrmB"/>
    <property type="match status" value="1"/>
</dbReference>
<evidence type="ECO:0000313" key="2">
    <source>
        <dbReference type="EMBL" id="MBN2067653.1"/>
    </source>
</evidence>
<name>A0A939C6N9_9ARCH</name>
<dbReference type="InterPro" id="IPR036390">
    <property type="entry name" value="WH_DNA-bd_sf"/>
</dbReference>
<evidence type="ECO:0000313" key="3">
    <source>
        <dbReference type="Proteomes" id="UP000809243"/>
    </source>
</evidence>
<dbReference type="PANTHER" id="PTHR34293:SF1">
    <property type="entry name" value="HTH-TYPE TRANSCRIPTIONAL REGULATOR TRMBL2"/>
    <property type="match status" value="1"/>
</dbReference>
<comment type="caution">
    <text evidence="2">The sequence shown here is derived from an EMBL/GenBank/DDBJ whole genome shotgun (WGS) entry which is preliminary data.</text>
</comment>
<dbReference type="PANTHER" id="PTHR34293">
    <property type="entry name" value="HTH-TYPE TRANSCRIPTIONAL REGULATOR TRMBL2"/>
    <property type="match status" value="1"/>
</dbReference>
<protein>
    <recommendedName>
        <fullName evidence="1">Transcription regulator TrmB N-terminal domain-containing protein</fullName>
    </recommendedName>
</protein>
<gene>
    <name evidence="2" type="ORF">JW744_04255</name>
</gene>
<accession>A0A939C6N9</accession>
<dbReference type="SUPFAM" id="SSF46785">
    <property type="entry name" value="Winged helix' DNA-binding domain"/>
    <property type="match status" value="1"/>
</dbReference>
<dbReference type="InterPro" id="IPR051797">
    <property type="entry name" value="TrmB-like"/>
</dbReference>
<dbReference type="Gene3D" id="1.10.10.10">
    <property type="entry name" value="Winged helix-like DNA-binding domain superfamily/Winged helix DNA-binding domain"/>
    <property type="match status" value="1"/>
</dbReference>
<reference evidence="2" key="1">
    <citation type="submission" date="2021-01" db="EMBL/GenBank/DDBJ databases">
        <title>Active Sulfur Cycling in an Early Earth Analoge.</title>
        <authorList>
            <person name="Hahn C.R."/>
            <person name="Youssef N.H."/>
            <person name="Elshahed M."/>
        </authorList>
    </citation>
    <scope>NUCLEOTIDE SEQUENCE</scope>
    <source>
        <strain evidence="2">Zod_Metabat.1151</strain>
    </source>
</reference>
<proteinExistence type="predicted"/>
<dbReference type="EMBL" id="JAFGDB010000072">
    <property type="protein sequence ID" value="MBN2067653.1"/>
    <property type="molecule type" value="Genomic_DNA"/>
</dbReference>
<sequence>MDLFEGLQKLGLSEKETRVYLALLALKEPGVGAVSKRTGIHRRSCYDALNSLQEKGLASFSVLEGIKSFRATGLGSFKALIKEKEELVESLLPELKKKKREEELTIEIFKGLKSTKGVFEGFLREKTKIYIYGGNNPARVYLKYYYPKFTKAREKLGIKVEALHPDVPGVREMAKTMPLWNAKFIDKKLFSPNFWIIQGDKVFILFWRESPIVIRIMDKALAKIYLGAFRMLWKAAKK</sequence>